<dbReference type="Proteomes" id="UP000295096">
    <property type="component" value="Unassembled WGS sequence"/>
</dbReference>
<gene>
    <name evidence="2" type="ORF">E2C06_11505</name>
</gene>
<sequence>MAETSGDVVMVSTPIGGIEARRMGRAEAGPSRWQVAYPWGVETVFGTSADMASHVQRRSTQAEGKVSAEARQVPRGMARPRDS</sequence>
<organism evidence="2 3">
    <name type="scientific">Dankookia rubra</name>
    <dbReference type="NCBI Taxonomy" id="1442381"/>
    <lineage>
        <taxon>Bacteria</taxon>
        <taxon>Pseudomonadati</taxon>
        <taxon>Pseudomonadota</taxon>
        <taxon>Alphaproteobacteria</taxon>
        <taxon>Acetobacterales</taxon>
        <taxon>Roseomonadaceae</taxon>
        <taxon>Dankookia</taxon>
    </lineage>
</organism>
<dbReference type="RefSeq" id="WP_133288752.1">
    <property type="nucleotide sequence ID" value="NZ_SMSJ01000011.1"/>
</dbReference>
<dbReference type="EMBL" id="SMSJ01000011">
    <property type="protein sequence ID" value="TDH62489.1"/>
    <property type="molecule type" value="Genomic_DNA"/>
</dbReference>
<accession>A0A4R5QIA2</accession>
<evidence type="ECO:0000313" key="3">
    <source>
        <dbReference type="Proteomes" id="UP000295096"/>
    </source>
</evidence>
<feature type="region of interest" description="Disordered" evidence="1">
    <location>
        <begin position="53"/>
        <end position="83"/>
    </location>
</feature>
<evidence type="ECO:0000313" key="2">
    <source>
        <dbReference type="EMBL" id="TDH62489.1"/>
    </source>
</evidence>
<protein>
    <submittedName>
        <fullName evidence="2">Uncharacterized protein</fullName>
    </submittedName>
</protein>
<dbReference type="AlphaFoldDB" id="A0A4R5QIA2"/>
<proteinExistence type="predicted"/>
<name>A0A4R5QIA2_9PROT</name>
<reference evidence="2 3" key="1">
    <citation type="journal article" date="2016" name="J. Microbiol.">
        <title>Dankookia rubra gen. nov., sp. nov., an alphaproteobacterium isolated from sediment of a shallow stream.</title>
        <authorList>
            <person name="Kim W.H."/>
            <person name="Kim D.H."/>
            <person name="Kang K."/>
            <person name="Ahn T.Y."/>
        </authorList>
    </citation>
    <scope>NUCLEOTIDE SEQUENCE [LARGE SCALE GENOMIC DNA]</scope>
    <source>
        <strain evidence="2 3">JCM30602</strain>
    </source>
</reference>
<comment type="caution">
    <text evidence="2">The sequence shown here is derived from an EMBL/GenBank/DDBJ whole genome shotgun (WGS) entry which is preliminary data.</text>
</comment>
<keyword evidence="3" id="KW-1185">Reference proteome</keyword>
<evidence type="ECO:0000256" key="1">
    <source>
        <dbReference type="SAM" id="MobiDB-lite"/>
    </source>
</evidence>
<dbReference type="OrthoDB" id="1349613at28211"/>